<feature type="transmembrane region" description="Helical" evidence="8">
    <location>
        <begin position="163"/>
        <end position="187"/>
    </location>
</feature>
<dbReference type="PANTHER" id="PTHR32468">
    <property type="entry name" value="CATION/H + ANTIPORTER"/>
    <property type="match status" value="1"/>
</dbReference>
<dbReference type="InParanoid" id="A0A316V5N1"/>
<keyword evidence="11" id="KW-1185">Reference proteome</keyword>
<evidence type="ECO:0000256" key="8">
    <source>
        <dbReference type="SAM" id="Phobius"/>
    </source>
</evidence>
<keyword evidence="4 8" id="KW-1133">Transmembrane helix</keyword>
<dbReference type="OrthoDB" id="2687058at2759"/>
<feature type="transmembrane region" description="Helical" evidence="8">
    <location>
        <begin position="382"/>
        <end position="406"/>
    </location>
</feature>
<feature type="transmembrane region" description="Helical" evidence="8">
    <location>
        <begin position="94"/>
        <end position="115"/>
    </location>
</feature>
<feature type="transmembrane region" description="Helical" evidence="8">
    <location>
        <begin position="127"/>
        <end position="151"/>
    </location>
</feature>
<organism evidence="10 11">
    <name type="scientific">Meira miltonrushii</name>
    <dbReference type="NCBI Taxonomy" id="1280837"/>
    <lineage>
        <taxon>Eukaryota</taxon>
        <taxon>Fungi</taxon>
        <taxon>Dikarya</taxon>
        <taxon>Basidiomycota</taxon>
        <taxon>Ustilaginomycotina</taxon>
        <taxon>Exobasidiomycetes</taxon>
        <taxon>Exobasidiales</taxon>
        <taxon>Brachybasidiaceae</taxon>
        <taxon>Meira</taxon>
    </lineage>
</organism>
<reference evidence="10 11" key="1">
    <citation type="journal article" date="2018" name="Mol. Biol. Evol.">
        <title>Broad Genomic Sampling Reveals a Smut Pathogenic Ancestry of the Fungal Clade Ustilaginomycotina.</title>
        <authorList>
            <person name="Kijpornyongpan T."/>
            <person name="Mondo S.J."/>
            <person name="Barry K."/>
            <person name="Sandor L."/>
            <person name="Lee J."/>
            <person name="Lipzen A."/>
            <person name="Pangilinan J."/>
            <person name="LaButti K."/>
            <person name="Hainaut M."/>
            <person name="Henrissat B."/>
            <person name="Grigoriev I.V."/>
            <person name="Spatafora J.W."/>
            <person name="Aime M.C."/>
        </authorList>
    </citation>
    <scope>NUCLEOTIDE SEQUENCE [LARGE SCALE GENOMIC DNA]</scope>
    <source>
        <strain evidence="10 11">MCA 3882</strain>
    </source>
</reference>
<evidence type="ECO:0000256" key="4">
    <source>
        <dbReference type="ARBA" id="ARBA00022989"/>
    </source>
</evidence>
<dbReference type="RefSeq" id="XP_025353074.1">
    <property type="nucleotide sequence ID" value="XM_025499407.1"/>
</dbReference>
<comment type="subcellular location">
    <subcellularLocation>
        <location evidence="1">Membrane</location>
        <topology evidence="1">Multi-pass membrane protein</topology>
    </subcellularLocation>
</comment>
<dbReference type="Proteomes" id="UP000245771">
    <property type="component" value="Unassembled WGS sequence"/>
</dbReference>
<dbReference type="GO" id="GO:0015297">
    <property type="term" value="F:antiporter activity"/>
    <property type="evidence" value="ECO:0007669"/>
    <property type="project" value="InterPro"/>
</dbReference>
<evidence type="ECO:0000313" key="11">
    <source>
        <dbReference type="Proteomes" id="UP000245771"/>
    </source>
</evidence>
<keyword evidence="3 8" id="KW-0812">Transmembrane</keyword>
<dbReference type="GO" id="GO:1902600">
    <property type="term" value="P:proton transmembrane transport"/>
    <property type="evidence" value="ECO:0007669"/>
    <property type="project" value="InterPro"/>
</dbReference>
<gene>
    <name evidence="10" type="ORF">FA14DRAFT_162059</name>
</gene>
<feature type="domain" description="Cation/H+ exchanger transmembrane" evidence="9">
    <location>
        <begin position="50"/>
        <end position="429"/>
    </location>
</feature>
<name>A0A316V5N1_9BASI</name>
<feature type="region of interest" description="Disordered" evidence="7">
    <location>
        <begin position="503"/>
        <end position="539"/>
    </location>
</feature>
<keyword evidence="2" id="KW-0813">Transport</keyword>
<keyword evidence="6 8" id="KW-0472">Membrane</keyword>
<evidence type="ECO:0000256" key="1">
    <source>
        <dbReference type="ARBA" id="ARBA00004141"/>
    </source>
</evidence>
<evidence type="ECO:0000256" key="6">
    <source>
        <dbReference type="ARBA" id="ARBA00023136"/>
    </source>
</evidence>
<evidence type="ECO:0000259" key="9">
    <source>
        <dbReference type="Pfam" id="PF00999"/>
    </source>
</evidence>
<dbReference type="Gene3D" id="1.20.1530.20">
    <property type="match status" value="1"/>
</dbReference>
<feature type="transmembrane region" description="Helical" evidence="8">
    <location>
        <begin position="345"/>
        <end position="370"/>
    </location>
</feature>
<feature type="transmembrane region" description="Helical" evidence="8">
    <location>
        <begin position="320"/>
        <end position="339"/>
    </location>
</feature>
<dbReference type="GO" id="GO:0016020">
    <property type="term" value="C:membrane"/>
    <property type="evidence" value="ECO:0007669"/>
    <property type="project" value="UniProtKB-SubCell"/>
</dbReference>
<evidence type="ECO:0000256" key="7">
    <source>
        <dbReference type="SAM" id="MobiDB-lite"/>
    </source>
</evidence>
<proteinExistence type="predicted"/>
<dbReference type="FunCoup" id="A0A316V5N1">
    <property type="interactions" value="13"/>
</dbReference>
<dbReference type="PANTHER" id="PTHR32468:SF0">
    <property type="entry name" value="K(+)_H(+) ANTIPORTER 1"/>
    <property type="match status" value="1"/>
</dbReference>
<feature type="transmembrane region" description="Helical" evidence="8">
    <location>
        <begin position="199"/>
        <end position="222"/>
    </location>
</feature>
<feature type="transmembrane region" description="Helical" evidence="8">
    <location>
        <begin position="35"/>
        <end position="57"/>
    </location>
</feature>
<evidence type="ECO:0000256" key="5">
    <source>
        <dbReference type="ARBA" id="ARBA00023065"/>
    </source>
</evidence>
<dbReference type="STRING" id="1280837.A0A316V5N1"/>
<feature type="transmembrane region" description="Helical" evidence="8">
    <location>
        <begin position="64"/>
        <end position="82"/>
    </location>
</feature>
<sequence length="964" mass="104362">MINTSHIISLVARAAPDGSIISGADPTKVSTSDPIRLFIIQASIVIIFTRILAYFLAKIKQPSVIAEVIGGILLGPTVFGRIPGFTHHIFPDASIPYFNLVANLGLVLFLFLVGLEIDTRIIKQCGVAATSISLAGLLIPFGLGSAISVGIYNDFIDGSKVSLGHFILFTGVAMAITALPVLARIVLDMKLMKTKVGVVVLAAGVGNDVVGWILLALAIALVNASSGLAALYIFLVVVGWCLLLFFLIRPCFVWLARRDGSLSRGPTHLMMTLTILLVFASSFLTDCIGVHAIFGAFLVGLIIPHEGGFAVALTEKLEDMVSIVFLPLYFALSGLRTNLSTLDTGLIWGYVIAICLIAFLSKFIACAAAARVTGFNNRESAAVGTLMSCKGLVELIVLNLGLSAGILDTRVFSMFVVMAIVSTCLTTPLTMLVYPKRFHTFFTEDDFKKKDDKRRQGDDEEGDQADPIKSKSLAKKYLFVLDRFDDLPGLLNVVQVLRPSSDLHLRNPQSHSTSNARRRNNASTEKGDESGISSESSHEVNVPVLLDGQASRSIIPKAPASVDALRLMELTERTSAVMKVAEHDETVQADPLINVFRAFVRLNRLPIQAAMQVVPIDEFSSTVVTRAQNSKSDLVVLPWTLPSTGLLGGSQNETTGVLRGPVERFFGAGSSDVSSVARYYQAAFVRKVIQTSPCHVGMLLERSSGGQFAAQSSTVGWGQHVVFAFMGGPDDRCALELLREWCKVNEDVYATIYRYRKSDADLAGANLNSPPMTMQNVDTVHKTQAASAVYGNLSVHDTMYPSSNLNPLQAQLQDDIAIEEILKACQTDQDLGRRLRMFEKITPTPLAHLIETIGQRKATDEQKETPSEIESDDLPPASLILLGRNRRLPTITHRDELRALLRKHDASTKDASSSSNTTESRLIDGEMSKIVGQAALAVCGVGKCTLPVLVVASSLHQRVVGEDN</sequence>
<keyword evidence="5" id="KW-0406">Ion transport</keyword>
<evidence type="ECO:0000313" key="10">
    <source>
        <dbReference type="EMBL" id="PWN32772.1"/>
    </source>
</evidence>
<feature type="transmembrane region" description="Helical" evidence="8">
    <location>
        <begin position="228"/>
        <end position="255"/>
    </location>
</feature>
<feature type="region of interest" description="Disordered" evidence="7">
    <location>
        <begin position="855"/>
        <end position="874"/>
    </location>
</feature>
<feature type="transmembrane region" description="Helical" evidence="8">
    <location>
        <begin position="412"/>
        <end position="434"/>
    </location>
</feature>
<dbReference type="GeneID" id="37021188"/>
<dbReference type="AlphaFoldDB" id="A0A316V5N1"/>
<dbReference type="InterPro" id="IPR038770">
    <property type="entry name" value="Na+/solute_symporter_sf"/>
</dbReference>
<dbReference type="InterPro" id="IPR050794">
    <property type="entry name" value="CPA2_transporter"/>
</dbReference>
<accession>A0A316V5N1</accession>
<feature type="compositionally biased region" description="Basic and acidic residues" evidence="7">
    <location>
        <begin position="857"/>
        <end position="866"/>
    </location>
</feature>
<evidence type="ECO:0000256" key="3">
    <source>
        <dbReference type="ARBA" id="ARBA00022692"/>
    </source>
</evidence>
<dbReference type="InterPro" id="IPR006153">
    <property type="entry name" value="Cation/H_exchanger_TM"/>
</dbReference>
<evidence type="ECO:0000256" key="2">
    <source>
        <dbReference type="ARBA" id="ARBA00022448"/>
    </source>
</evidence>
<dbReference type="EMBL" id="KZ819605">
    <property type="protein sequence ID" value="PWN32772.1"/>
    <property type="molecule type" value="Genomic_DNA"/>
</dbReference>
<protein>
    <recommendedName>
        <fullName evidence="9">Cation/H+ exchanger transmembrane domain-containing protein</fullName>
    </recommendedName>
</protein>
<feature type="transmembrane region" description="Helical" evidence="8">
    <location>
        <begin position="290"/>
        <end position="313"/>
    </location>
</feature>
<dbReference type="Pfam" id="PF00999">
    <property type="entry name" value="Na_H_Exchanger"/>
    <property type="match status" value="1"/>
</dbReference>